<dbReference type="InterPro" id="IPR036508">
    <property type="entry name" value="Chitin-bd_dom_sf"/>
</dbReference>
<organism evidence="3 4">
    <name type="scientific">Glossina austeni</name>
    <name type="common">Savannah tsetse fly</name>
    <dbReference type="NCBI Taxonomy" id="7395"/>
    <lineage>
        <taxon>Eukaryota</taxon>
        <taxon>Metazoa</taxon>
        <taxon>Ecdysozoa</taxon>
        <taxon>Arthropoda</taxon>
        <taxon>Hexapoda</taxon>
        <taxon>Insecta</taxon>
        <taxon>Pterygota</taxon>
        <taxon>Neoptera</taxon>
        <taxon>Endopterygota</taxon>
        <taxon>Diptera</taxon>
        <taxon>Brachycera</taxon>
        <taxon>Muscomorpha</taxon>
        <taxon>Hippoboscoidea</taxon>
        <taxon>Glossinidae</taxon>
        <taxon>Glossina</taxon>
    </lineage>
</organism>
<dbReference type="PROSITE" id="PS50940">
    <property type="entry name" value="CHIT_BIND_II"/>
    <property type="match status" value="1"/>
</dbReference>
<reference evidence="3" key="1">
    <citation type="submission" date="2020-05" db="UniProtKB">
        <authorList>
            <consortium name="EnsemblMetazoa"/>
        </authorList>
    </citation>
    <scope>IDENTIFICATION</scope>
    <source>
        <strain evidence="3">TTRI</strain>
    </source>
</reference>
<dbReference type="AlphaFoldDB" id="A0A1A9V602"/>
<dbReference type="SMART" id="SM00494">
    <property type="entry name" value="ChtBD2"/>
    <property type="match status" value="1"/>
</dbReference>
<dbReference type="Gene3D" id="2.170.140.10">
    <property type="entry name" value="Chitin binding domain"/>
    <property type="match status" value="1"/>
</dbReference>
<feature type="region of interest" description="Disordered" evidence="1">
    <location>
        <begin position="309"/>
        <end position="339"/>
    </location>
</feature>
<sequence>MAFYLPVSELTINKQYASLPSQASKHSLRTNSGNAGILNTSPTASHVPIPTAYVHMKMNAMSAPSATSDGVEHYVPPSASANYQINAGTGYYDSNIGGHSLTAVKQIADTDNNKYSRVVDLVPLRPPELSVGVTHSPLVRDNDEGKVYATHRPVNPHKQKTVQYFPPLSSQTSSKSSLTAFESLASPPKQIIRSRQQQNHAAYRTRSKPSKNNLTPFTASNTVPGDFVPIVYTPANSNSNNNLNNIITNTAEADDTAHIVLYDDENDEINKHYQQQTQQTQPRQQIAVEYSASLPPIDVQSLHNQNYHHRYRQQQQQQHRHNSKLQQQQQQQQQPKQQAYFSITTSTVAGELAPENTVTISPPIRHHIGGHNDAVVIHQQQGLKSTQFQPPKAENFFITNIQQEHHNPLKVKPPPQPPSQRIRYKYHPQLRQQQLVSQQKYRVPSKERDQTSHKHSMTEPQVLILSSTSPPVESVSVSTQYPQNTFIRHASYNHPDLSMPPNHHLESTGNSALPTYHQVLTIPVRNLFREFDGQTISQPGGQSYHKQQHQQHQQSTHRLLAPSSPPSLSSSASLHASHYPTAVGPSTPQYIDYLIDEPKQSLDEEQHAYFVVTTPSAPNSHRDESIRTKENYDPTLRTIYKTKPGLHLQQAIQPKKNVNHPLIRYKNPIARPMPATPTPSTVSLKPTAKFVYVKEEFGQKLVPSQGLFKTKQTAASVHYNNNANNAKIPEEQLQKQDLTTQPLSPQRNEVKQHQSSSTLADPNELPDIRTSSLAEILHKLQESNHLPHTLTPDNIDNSIKTLIHILNNLKQTQTIVANPPQHHELPPLSPDYDYSADSREQQQQQDHHDIHDLNLLPIHMGTHRQPGPSTGRPGIDYPNYADIPETSFDCSQQRYKGFFGDPETHCQVWHYCDLNGGKASFLCPNGTIFSQIALTCDWWFNVKCATTAQLYVLNERLYKYILPFTPKFPEDYSGPLVDKYLALKFQEMEEKMRLEKEKADEEAKDTNTSDNGNVNDNDNNDDDDDGDDDDDVDSTNTESEDAGTEEPITEDNKAVQKHDTINSIVSEQSSERNLLIDDEVNDISQRDKSMNAFESTTISTITITPKSNEELSLSLRPIVVSSTAEPDYGDNDDASNGQDKLADASTDRIEIRKAANNNNETVTDVPQTKSEDKLNVTVEKVEIIEIKSDGTSGHIIPDTIMKKNRNN</sequence>
<evidence type="ECO:0000313" key="3">
    <source>
        <dbReference type="EnsemblMetazoa" id="GAUT027081-PA"/>
    </source>
</evidence>
<dbReference type="VEuPathDB" id="VectorBase:GAUT027081"/>
<evidence type="ECO:0000256" key="1">
    <source>
        <dbReference type="SAM" id="MobiDB-lite"/>
    </source>
</evidence>
<feature type="region of interest" description="Disordered" evidence="1">
    <location>
        <begin position="727"/>
        <end position="766"/>
    </location>
</feature>
<dbReference type="InterPro" id="IPR052976">
    <property type="entry name" value="Scoloptoxin-like"/>
</dbReference>
<dbReference type="PANTHER" id="PTHR22933">
    <property type="entry name" value="FI18007P1-RELATED"/>
    <property type="match status" value="1"/>
</dbReference>
<feature type="compositionally biased region" description="Polar residues" evidence="1">
    <location>
        <begin position="534"/>
        <end position="545"/>
    </location>
</feature>
<feature type="compositionally biased region" description="Basic and acidic residues" evidence="1">
    <location>
        <begin position="993"/>
        <end position="1007"/>
    </location>
</feature>
<dbReference type="EnsemblMetazoa" id="GAUT027081-RA">
    <property type="protein sequence ID" value="GAUT027081-PA"/>
    <property type="gene ID" value="GAUT027081"/>
</dbReference>
<feature type="region of interest" description="Disordered" evidence="1">
    <location>
        <begin position="534"/>
        <end position="581"/>
    </location>
</feature>
<dbReference type="GO" id="GO:0008061">
    <property type="term" value="F:chitin binding"/>
    <property type="evidence" value="ECO:0007669"/>
    <property type="project" value="InterPro"/>
</dbReference>
<feature type="compositionally biased region" description="Basic residues" evidence="1">
    <location>
        <begin position="309"/>
        <end position="323"/>
    </location>
</feature>
<dbReference type="Pfam" id="PF01607">
    <property type="entry name" value="CBM_14"/>
    <property type="match status" value="1"/>
</dbReference>
<feature type="region of interest" description="Disordered" evidence="1">
    <location>
        <begin position="819"/>
        <end position="847"/>
    </location>
</feature>
<proteinExistence type="predicted"/>
<name>A0A1A9V602_GLOAU</name>
<feature type="region of interest" description="Disordered" evidence="1">
    <location>
        <begin position="434"/>
        <end position="463"/>
    </location>
</feature>
<feature type="region of interest" description="Disordered" evidence="1">
    <location>
        <begin position="193"/>
        <end position="219"/>
    </location>
</feature>
<dbReference type="SUPFAM" id="SSF57625">
    <property type="entry name" value="Invertebrate chitin-binding proteins"/>
    <property type="match status" value="1"/>
</dbReference>
<feature type="region of interest" description="Disordered" evidence="1">
    <location>
        <begin position="993"/>
        <end position="1057"/>
    </location>
</feature>
<feature type="compositionally biased region" description="Polar residues" evidence="1">
    <location>
        <begin position="735"/>
        <end position="760"/>
    </location>
</feature>
<accession>A0A1A9V602</accession>
<feature type="compositionally biased region" description="Acidic residues" evidence="1">
    <location>
        <begin position="1018"/>
        <end position="1049"/>
    </location>
</feature>
<protein>
    <recommendedName>
        <fullName evidence="2">Chitin-binding type-2 domain-containing protein</fullName>
    </recommendedName>
</protein>
<feature type="compositionally biased region" description="Low complexity" evidence="1">
    <location>
        <begin position="1008"/>
        <end position="1017"/>
    </location>
</feature>
<dbReference type="GO" id="GO:0005576">
    <property type="term" value="C:extracellular region"/>
    <property type="evidence" value="ECO:0007669"/>
    <property type="project" value="InterPro"/>
</dbReference>
<feature type="compositionally biased region" description="Polar residues" evidence="1">
    <location>
        <begin position="210"/>
        <end position="219"/>
    </location>
</feature>
<keyword evidence="4" id="KW-1185">Reference proteome</keyword>
<feature type="compositionally biased region" description="Low complexity" evidence="1">
    <location>
        <begin position="550"/>
        <end position="578"/>
    </location>
</feature>
<dbReference type="Proteomes" id="UP000078200">
    <property type="component" value="Unassembled WGS sequence"/>
</dbReference>
<evidence type="ECO:0000313" key="4">
    <source>
        <dbReference type="Proteomes" id="UP000078200"/>
    </source>
</evidence>
<feature type="compositionally biased region" description="Low complexity" evidence="1">
    <location>
        <begin position="324"/>
        <end position="338"/>
    </location>
</feature>
<evidence type="ECO:0000259" key="2">
    <source>
        <dbReference type="PROSITE" id="PS50940"/>
    </source>
</evidence>
<dbReference type="STRING" id="7395.A0A1A9V602"/>
<dbReference type="PANTHER" id="PTHR22933:SF18">
    <property type="match status" value="1"/>
</dbReference>
<dbReference type="InterPro" id="IPR002557">
    <property type="entry name" value="Chitin-bd_dom"/>
</dbReference>
<feature type="domain" description="Chitin-binding type-2" evidence="2">
    <location>
        <begin position="887"/>
        <end position="946"/>
    </location>
</feature>
<feature type="compositionally biased region" description="Basic and acidic residues" evidence="1">
    <location>
        <begin position="836"/>
        <end position="847"/>
    </location>
</feature>